<dbReference type="PANTHER" id="PTHR30151">
    <property type="entry name" value="ALKANE SULFONATE ABC TRANSPORTER-RELATED, MEMBRANE SUBUNIT"/>
    <property type="match status" value="1"/>
</dbReference>
<accession>A0A9D2AWY4</accession>
<dbReference type="AlphaFoldDB" id="A0A9D2AWY4"/>
<dbReference type="GO" id="GO:0055085">
    <property type="term" value="P:transmembrane transport"/>
    <property type="evidence" value="ECO:0007669"/>
    <property type="project" value="InterPro"/>
</dbReference>
<dbReference type="InterPro" id="IPR000515">
    <property type="entry name" value="MetI-like"/>
</dbReference>
<dbReference type="PANTHER" id="PTHR30151:SF0">
    <property type="entry name" value="ABC TRANSPORTER PERMEASE PROTEIN MJ0413-RELATED"/>
    <property type="match status" value="1"/>
</dbReference>
<evidence type="ECO:0000256" key="6">
    <source>
        <dbReference type="ARBA" id="ARBA00023136"/>
    </source>
</evidence>
<feature type="transmembrane region" description="Helical" evidence="7">
    <location>
        <begin position="63"/>
        <end position="82"/>
    </location>
</feature>
<proteinExistence type="inferred from homology"/>
<evidence type="ECO:0000256" key="1">
    <source>
        <dbReference type="ARBA" id="ARBA00004651"/>
    </source>
</evidence>
<keyword evidence="3" id="KW-1003">Cell membrane</keyword>
<evidence type="ECO:0000256" key="5">
    <source>
        <dbReference type="ARBA" id="ARBA00022989"/>
    </source>
</evidence>
<dbReference type="Gene3D" id="1.10.3720.10">
    <property type="entry name" value="MetI-like"/>
    <property type="match status" value="1"/>
</dbReference>
<feature type="transmembrane region" description="Helical" evidence="7">
    <location>
        <begin position="94"/>
        <end position="115"/>
    </location>
</feature>
<feature type="transmembrane region" description="Helical" evidence="7">
    <location>
        <begin position="218"/>
        <end position="240"/>
    </location>
</feature>
<keyword evidence="5 7" id="KW-1133">Transmembrane helix</keyword>
<reference evidence="9" key="1">
    <citation type="journal article" date="2021" name="PeerJ">
        <title>Extensive microbial diversity within the chicken gut microbiome revealed by metagenomics and culture.</title>
        <authorList>
            <person name="Gilroy R."/>
            <person name="Ravi A."/>
            <person name="Getino M."/>
            <person name="Pursley I."/>
            <person name="Horton D.L."/>
            <person name="Alikhan N.F."/>
            <person name="Baker D."/>
            <person name="Gharbi K."/>
            <person name="Hall N."/>
            <person name="Watson M."/>
            <person name="Adriaenssens E.M."/>
            <person name="Foster-Nyarko E."/>
            <person name="Jarju S."/>
            <person name="Secka A."/>
            <person name="Antonio M."/>
            <person name="Oren A."/>
            <person name="Chaudhuri R.R."/>
            <person name="La Ragione R."/>
            <person name="Hildebrand F."/>
            <person name="Pallen M.J."/>
        </authorList>
    </citation>
    <scope>NUCLEOTIDE SEQUENCE</scope>
    <source>
        <strain evidence="9">ChiGjej4B4-12881</strain>
    </source>
</reference>
<dbReference type="EMBL" id="DXEU01000092">
    <property type="protein sequence ID" value="HIX52181.1"/>
    <property type="molecule type" value="Genomic_DNA"/>
</dbReference>
<keyword evidence="4 7" id="KW-0812">Transmembrane</keyword>
<keyword evidence="6 7" id="KW-0472">Membrane</keyword>
<comment type="caution">
    <text evidence="9">The sequence shown here is derived from an EMBL/GenBank/DDBJ whole genome shotgun (WGS) entry which is preliminary data.</text>
</comment>
<evidence type="ECO:0000256" key="7">
    <source>
        <dbReference type="RuleBase" id="RU363032"/>
    </source>
</evidence>
<reference evidence="9" key="2">
    <citation type="submission" date="2021-04" db="EMBL/GenBank/DDBJ databases">
        <authorList>
            <person name="Gilroy R."/>
        </authorList>
    </citation>
    <scope>NUCLEOTIDE SEQUENCE</scope>
    <source>
        <strain evidence="9">ChiGjej4B4-12881</strain>
    </source>
</reference>
<evidence type="ECO:0000259" key="8">
    <source>
        <dbReference type="PROSITE" id="PS50928"/>
    </source>
</evidence>
<feature type="transmembrane region" description="Helical" evidence="7">
    <location>
        <begin position="121"/>
        <end position="143"/>
    </location>
</feature>
<evidence type="ECO:0000256" key="2">
    <source>
        <dbReference type="ARBA" id="ARBA00022448"/>
    </source>
</evidence>
<gene>
    <name evidence="9" type="ORF">IAA28_05190</name>
</gene>
<feature type="transmembrane region" description="Helical" evidence="7">
    <location>
        <begin position="164"/>
        <end position="182"/>
    </location>
</feature>
<protein>
    <submittedName>
        <fullName evidence="9">ABC transporter permease subunit</fullName>
    </submittedName>
</protein>
<dbReference type="GO" id="GO:0005886">
    <property type="term" value="C:plasma membrane"/>
    <property type="evidence" value="ECO:0007669"/>
    <property type="project" value="UniProtKB-SubCell"/>
</dbReference>
<dbReference type="InterPro" id="IPR035906">
    <property type="entry name" value="MetI-like_sf"/>
</dbReference>
<keyword evidence="2 7" id="KW-0813">Transport</keyword>
<sequence length="254" mass="27774">MERFRLTRKIAILLFWAALWQAASMLVGNSILLTGPVDVLKTLVSLAVTADFWKTIACSSGKIILGFLLAFAAGLLLGTAAFRLPFLNELLSPVIALMKSIPVASFVILALIWIGSENLCIFISFLVVLPMIYVNTLAGLASTDPKLLEMADVFAVPFLRRIRFLYLPALLPYLVSSCRVALGMSIKSGVAAEVIGTPAWSIGKQLYLSKTWLDTSSLFAWTLVIIAVSAVFERAVLFLLDRIPCGTPYKEEVK</sequence>
<dbReference type="Pfam" id="PF00528">
    <property type="entry name" value="BPD_transp_1"/>
    <property type="match status" value="1"/>
</dbReference>
<organism evidence="9 10">
    <name type="scientific">Candidatus Lachnoclostridium stercoripullorum</name>
    <dbReference type="NCBI Taxonomy" id="2838635"/>
    <lineage>
        <taxon>Bacteria</taxon>
        <taxon>Bacillati</taxon>
        <taxon>Bacillota</taxon>
        <taxon>Clostridia</taxon>
        <taxon>Lachnospirales</taxon>
        <taxon>Lachnospiraceae</taxon>
    </lineage>
</organism>
<dbReference type="Proteomes" id="UP000886780">
    <property type="component" value="Unassembled WGS sequence"/>
</dbReference>
<evidence type="ECO:0000313" key="10">
    <source>
        <dbReference type="Proteomes" id="UP000886780"/>
    </source>
</evidence>
<evidence type="ECO:0000313" key="9">
    <source>
        <dbReference type="EMBL" id="HIX52181.1"/>
    </source>
</evidence>
<comment type="similarity">
    <text evidence="7">Belongs to the binding-protein-dependent transport system permease family.</text>
</comment>
<comment type="subcellular location">
    <subcellularLocation>
        <location evidence="1 7">Cell membrane</location>
        <topology evidence="1 7">Multi-pass membrane protein</topology>
    </subcellularLocation>
</comment>
<feature type="domain" description="ABC transmembrane type-1" evidence="8">
    <location>
        <begin position="52"/>
        <end position="236"/>
    </location>
</feature>
<evidence type="ECO:0000256" key="3">
    <source>
        <dbReference type="ARBA" id="ARBA00022475"/>
    </source>
</evidence>
<dbReference type="PROSITE" id="PS50928">
    <property type="entry name" value="ABC_TM1"/>
    <property type="match status" value="1"/>
</dbReference>
<name>A0A9D2AWY4_9FIRM</name>
<dbReference type="SUPFAM" id="SSF161098">
    <property type="entry name" value="MetI-like"/>
    <property type="match status" value="1"/>
</dbReference>
<evidence type="ECO:0000256" key="4">
    <source>
        <dbReference type="ARBA" id="ARBA00022692"/>
    </source>
</evidence>